<evidence type="ECO:0000313" key="16">
    <source>
        <dbReference type="RefSeq" id="XP_060059053.1"/>
    </source>
</evidence>
<dbReference type="InterPro" id="IPR001849">
    <property type="entry name" value="PH_domain"/>
</dbReference>
<evidence type="ECO:0000313" key="15">
    <source>
        <dbReference type="Proteomes" id="UP001652624"/>
    </source>
</evidence>
<evidence type="ECO:0000256" key="12">
    <source>
        <dbReference type="SAM" id="MobiDB-lite"/>
    </source>
</evidence>
<evidence type="ECO:0000256" key="7">
    <source>
        <dbReference type="ARBA" id="ARBA00023136"/>
    </source>
</evidence>
<keyword evidence="8" id="KW-0539">Nucleus</keyword>
<dbReference type="PROSITE" id="PS50003">
    <property type="entry name" value="PH_DOMAIN"/>
    <property type="match status" value="1"/>
</dbReference>
<organism evidence="15 16">
    <name type="scientific">Erinaceus europaeus</name>
    <name type="common">Western European hedgehog</name>
    <dbReference type="NCBI Taxonomy" id="9365"/>
    <lineage>
        <taxon>Eukaryota</taxon>
        <taxon>Metazoa</taxon>
        <taxon>Chordata</taxon>
        <taxon>Craniata</taxon>
        <taxon>Vertebrata</taxon>
        <taxon>Euteleostomi</taxon>
        <taxon>Mammalia</taxon>
        <taxon>Eutheria</taxon>
        <taxon>Laurasiatheria</taxon>
        <taxon>Eulipotyphla</taxon>
        <taxon>Erinaceidae</taxon>
        <taxon>Erinaceinae</taxon>
        <taxon>Erinaceus</taxon>
    </lineage>
</organism>
<protein>
    <submittedName>
        <fullName evidence="16">DCC-interacting protein 13-alpha isoform X2</fullName>
    </submittedName>
</protein>
<name>A0ABM3YDA4_ERIEU</name>
<feature type="domain" description="PH" evidence="14">
    <location>
        <begin position="277"/>
        <end position="375"/>
    </location>
</feature>
<dbReference type="InterPro" id="IPR006020">
    <property type="entry name" value="PTB/PI_dom"/>
</dbReference>
<dbReference type="CDD" id="cd13158">
    <property type="entry name" value="PTB_APPL"/>
    <property type="match status" value="1"/>
</dbReference>
<evidence type="ECO:0000256" key="11">
    <source>
        <dbReference type="ARBA" id="ARBA00023329"/>
    </source>
</evidence>
<dbReference type="InterPro" id="IPR037929">
    <property type="entry name" value="DP13A_BAR"/>
</dbReference>
<accession>A0ABM3YDA4</accession>
<dbReference type="GeneID" id="103111846"/>
<dbReference type="SMART" id="SM00462">
    <property type="entry name" value="PTB"/>
    <property type="match status" value="1"/>
</dbReference>
<dbReference type="CDD" id="cd07631">
    <property type="entry name" value="BAR_APPL1"/>
    <property type="match status" value="1"/>
</dbReference>
<evidence type="ECO:0000259" key="13">
    <source>
        <dbReference type="PROSITE" id="PS01179"/>
    </source>
</evidence>
<dbReference type="SUPFAM" id="SSF103657">
    <property type="entry name" value="BAR/IMD domain-like"/>
    <property type="match status" value="1"/>
</dbReference>
<dbReference type="InterPro" id="IPR047236">
    <property type="entry name" value="PH_DP13A/B"/>
</dbReference>
<proteinExistence type="predicted"/>
<evidence type="ECO:0000256" key="1">
    <source>
        <dbReference type="ARBA" id="ARBA00004123"/>
    </source>
</evidence>
<keyword evidence="10" id="KW-0131">Cell cycle</keyword>
<dbReference type="Proteomes" id="UP001652624">
    <property type="component" value="Chromosome 12"/>
</dbReference>
<keyword evidence="15" id="KW-1185">Reference proteome</keyword>
<evidence type="ECO:0000259" key="14">
    <source>
        <dbReference type="PROSITE" id="PS50003"/>
    </source>
</evidence>
<keyword evidence="7" id="KW-0472">Membrane</keyword>
<gene>
    <name evidence="16" type="primary">APPL1</name>
</gene>
<dbReference type="SUPFAM" id="SSF50729">
    <property type="entry name" value="PH domain-like"/>
    <property type="match status" value="2"/>
</dbReference>
<dbReference type="InterPro" id="IPR027267">
    <property type="entry name" value="AH/BAR_dom_sf"/>
</dbReference>
<dbReference type="PANTHER" id="PTHR46415:SF3">
    <property type="entry name" value="DCC-INTERACTING PROTEIN 13-ALPHA"/>
    <property type="match status" value="1"/>
</dbReference>
<dbReference type="CDD" id="cd13247">
    <property type="entry name" value="BAR-PH_APPL"/>
    <property type="match status" value="1"/>
</dbReference>
<evidence type="ECO:0000256" key="8">
    <source>
        <dbReference type="ARBA" id="ARBA00023242"/>
    </source>
</evidence>
<feature type="domain" description="PID" evidence="13">
    <location>
        <begin position="501"/>
        <end position="634"/>
    </location>
</feature>
<keyword evidence="5" id="KW-0963">Cytoplasm</keyword>
<evidence type="ECO:0000256" key="2">
    <source>
        <dbReference type="ARBA" id="ARBA00004220"/>
    </source>
</evidence>
<dbReference type="Gene3D" id="2.30.29.30">
    <property type="entry name" value="Pleckstrin-homology domain (PH domain)/Phosphotyrosine-binding domain (PTB)"/>
    <property type="match status" value="2"/>
</dbReference>
<dbReference type="Pfam" id="PF00169">
    <property type="entry name" value="PH"/>
    <property type="match status" value="1"/>
</dbReference>
<evidence type="ECO:0000256" key="4">
    <source>
        <dbReference type="ARBA" id="ARBA00004466"/>
    </source>
</evidence>
<reference evidence="16" key="1">
    <citation type="submission" date="2025-08" db="UniProtKB">
        <authorList>
            <consortium name="RefSeq"/>
        </authorList>
    </citation>
    <scope>IDENTIFICATION</scope>
</reference>
<keyword evidence="11" id="KW-0968">Cytoplasmic vesicle</keyword>
<evidence type="ECO:0000256" key="3">
    <source>
        <dbReference type="ARBA" id="ARBA00004262"/>
    </source>
</evidence>
<dbReference type="RefSeq" id="XP_060059053.1">
    <property type="nucleotide sequence ID" value="XM_060203070.1"/>
</dbReference>
<sequence>MPGIDKLPIEETLEDSPQTRSLLGVFEEDATAISNYMNQLYQAMHRIYDAQNELSAATHLTSKLLKEYEKQRFPLGGDDEVMSSTLQQFSKVIDELSSCHAVLSTQLADAMMFPITQFKERDLKEILTLKEVFQIASNDHDAAINRYSRLSKKRENDKVKYEVIEDVYTSRKKQHQTMMHYFCALNTLQYKKKIALLEPLLGYMQAQISFFKMGSENLNEQLEEFLTNIGTSVQNVRREMDNDVETMQQTIEDLELASDPLYVPDPDPTKFPVNRNLTRKAGYLNARNKTGLVSSTWDRQFYFTQGGNLMSQARGDVAGGLAMDIDNCSVMAVDCEDRRYCFQITSFDGKKSSILQADSKKDHEEWICTINNISKQIYLNENPEEIAARVNQSALEAVTPSPSFQQRHESLRPAGQSRPPAARTSSSGSLGSESTNLAALSLDSLVAPDTPIQFDIISPVCEDQPGQAKASGQGGRRTNPFGESGGGTKSETEDSILHQLFIVRFLGSMEVKSDVNPDVVYETMRQILAARAIHNIFRMTESHLLVTCDCLKLIDPQTQVTRLMFPLPSVVLYATHQENKRLFGFVLRTSGGRSESNLSSVCYIFESNNEGEKICDSVGLAKQIALHAELDLEEQSRLIAASSRPNQTSSEGQFVVLSSSQSEESDLGEEGKKRESEA</sequence>
<keyword evidence="9" id="KW-0966">Cell projection</keyword>
<evidence type="ECO:0000256" key="5">
    <source>
        <dbReference type="ARBA" id="ARBA00022490"/>
    </source>
</evidence>
<dbReference type="Pfam" id="PF16746">
    <property type="entry name" value="BAR_3"/>
    <property type="match status" value="1"/>
</dbReference>
<dbReference type="PANTHER" id="PTHR46415">
    <property type="entry name" value="ADAPTOR PROTEIN, PHOSPHOTYROSINE INTERACTION, PH DOMAIN AND LEUCINE ZIPPER-CONTAINING 2"/>
    <property type="match status" value="1"/>
</dbReference>
<feature type="region of interest" description="Disordered" evidence="12">
    <location>
        <begin position="463"/>
        <end position="491"/>
    </location>
</feature>
<evidence type="ECO:0000256" key="6">
    <source>
        <dbReference type="ARBA" id="ARBA00022753"/>
    </source>
</evidence>
<dbReference type="SMART" id="SM00233">
    <property type="entry name" value="PH"/>
    <property type="match status" value="1"/>
</dbReference>
<dbReference type="InterPro" id="IPR047181">
    <property type="entry name" value="DP13A/B"/>
</dbReference>
<comment type="subcellular location">
    <subcellularLocation>
        <location evidence="4">Cell projection</location>
        <location evidence="4">Ruffle</location>
    </subcellularLocation>
    <subcellularLocation>
        <location evidence="3">Cytoplasmic vesicle</location>
        <location evidence="3">Phagosome</location>
    </subcellularLocation>
    <subcellularLocation>
        <location evidence="2">Early endosome membrane</location>
        <topology evidence="2">Peripheral membrane protein</topology>
    </subcellularLocation>
    <subcellularLocation>
        <location evidence="1">Nucleus</location>
    </subcellularLocation>
</comment>
<dbReference type="Pfam" id="PF00640">
    <property type="entry name" value="PID"/>
    <property type="match status" value="1"/>
</dbReference>
<dbReference type="InterPro" id="IPR004148">
    <property type="entry name" value="BAR_dom"/>
</dbReference>
<feature type="region of interest" description="Disordered" evidence="12">
    <location>
        <begin position="397"/>
        <end position="433"/>
    </location>
</feature>
<feature type="compositionally biased region" description="Basic and acidic residues" evidence="12">
    <location>
        <begin position="669"/>
        <end position="678"/>
    </location>
</feature>
<dbReference type="PROSITE" id="PS01179">
    <property type="entry name" value="PID"/>
    <property type="match status" value="1"/>
</dbReference>
<feature type="compositionally biased region" description="Polar residues" evidence="12">
    <location>
        <begin position="643"/>
        <end position="662"/>
    </location>
</feature>
<keyword evidence="6" id="KW-0967">Endosome</keyword>
<evidence type="ECO:0000256" key="9">
    <source>
        <dbReference type="ARBA" id="ARBA00023273"/>
    </source>
</evidence>
<evidence type="ECO:0000256" key="10">
    <source>
        <dbReference type="ARBA" id="ARBA00023306"/>
    </source>
</evidence>
<dbReference type="InterPro" id="IPR047237">
    <property type="entry name" value="PTB_APPL"/>
</dbReference>
<feature type="region of interest" description="Disordered" evidence="12">
    <location>
        <begin position="639"/>
        <end position="678"/>
    </location>
</feature>
<dbReference type="InterPro" id="IPR011993">
    <property type="entry name" value="PH-like_dom_sf"/>
</dbReference>
<dbReference type="Gene3D" id="1.20.1270.60">
    <property type="entry name" value="Arfaptin homology (AH) domain/BAR domain"/>
    <property type="match status" value="1"/>
</dbReference>